<reference evidence="6" key="1">
    <citation type="journal article" date="2020" name="Stud. Mycol.">
        <title>101 Dothideomycetes genomes: a test case for predicting lifestyles and emergence of pathogens.</title>
        <authorList>
            <person name="Haridas S."/>
            <person name="Albert R."/>
            <person name="Binder M."/>
            <person name="Bloem J."/>
            <person name="Labutti K."/>
            <person name="Salamov A."/>
            <person name="Andreopoulos B."/>
            <person name="Baker S."/>
            <person name="Barry K."/>
            <person name="Bills G."/>
            <person name="Bluhm B."/>
            <person name="Cannon C."/>
            <person name="Castanera R."/>
            <person name="Culley D."/>
            <person name="Daum C."/>
            <person name="Ezra D."/>
            <person name="Gonzalez J."/>
            <person name="Henrissat B."/>
            <person name="Kuo A."/>
            <person name="Liang C."/>
            <person name="Lipzen A."/>
            <person name="Lutzoni F."/>
            <person name="Magnuson J."/>
            <person name="Mondo S."/>
            <person name="Nolan M."/>
            <person name="Ohm R."/>
            <person name="Pangilinan J."/>
            <person name="Park H.-J."/>
            <person name="Ramirez L."/>
            <person name="Alfaro M."/>
            <person name="Sun H."/>
            <person name="Tritt A."/>
            <person name="Yoshinaga Y."/>
            <person name="Zwiers L.-H."/>
            <person name="Turgeon B."/>
            <person name="Goodwin S."/>
            <person name="Spatafora J."/>
            <person name="Crous P."/>
            <person name="Grigoriev I."/>
        </authorList>
    </citation>
    <scope>NUCLEOTIDE SEQUENCE</scope>
    <source>
        <strain evidence="6">ATCC 74209</strain>
    </source>
</reference>
<dbReference type="AlphaFoldDB" id="A0A9P4JEU8"/>
<dbReference type="PANTHER" id="PTHR35273">
    <property type="entry name" value="ALPHA-1,4 POLYGALACTOSAMINIDASE, PUTATIVE (AFU_ORTHOLOGUE AFUA_3G07890)-RELATED"/>
    <property type="match status" value="1"/>
</dbReference>
<feature type="domain" description="Glycoside-hydrolase family GH114 TIM-barrel" evidence="5">
    <location>
        <begin position="37"/>
        <end position="235"/>
    </location>
</feature>
<comment type="caution">
    <text evidence="6">The sequence shown here is derived from an EMBL/GenBank/DDBJ whole genome shotgun (WGS) entry which is preliminary data.</text>
</comment>
<dbReference type="Proteomes" id="UP000799536">
    <property type="component" value="Unassembled WGS sequence"/>
</dbReference>
<dbReference type="EC" id="3.2.1.22" evidence="2"/>
<accession>A0A9P4JEU8</accession>
<dbReference type="Gene3D" id="3.20.20.70">
    <property type="entry name" value="Aldolase class I"/>
    <property type="match status" value="1"/>
</dbReference>
<dbReference type="InterPro" id="IPR013785">
    <property type="entry name" value="Aldolase_TIM"/>
</dbReference>
<dbReference type="InterPro" id="IPR017853">
    <property type="entry name" value="GH"/>
</dbReference>
<organism evidence="6 7">
    <name type="scientific">Delitschia confertaspora ATCC 74209</name>
    <dbReference type="NCBI Taxonomy" id="1513339"/>
    <lineage>
        <taxon>Eukaryota</taxon>
        <taxon>Fungi</taxon>
        <taxon>Dikarya</taxon>
        <taxon>Ascomycota</taxon>
        <taxon>Pezizomycotina</taxon>
        <taxon>Dothideomycetes</taxon>
        <taxon>Pleosporomycetidae</taxon>
        <taxon>Pleosporales</taxon>
        <taxon>Delitschiaceae</taxon>
        <taxon>Delitschia</taxon>
    </lineage>
</organism>
<dbReference type="SUPFAM" id="SSF51445">
    <property type="entry name" value="(Trans)glycosidases"/>
    <property type="match status" value="1"/>
</dbReference>
<feature type="chain" id="PRO_5040225156" description="alpha-galactosidase" evidence="4">
    <location>
        <begin position="20"/>
        <end position="357"/>
    </location>
</feature>
<evidence type="ECO:0000256" key="2">
    <source>
        <dbReference type="ARBA" id="ARBA00012755"/>
    </source>
</evidence>
<proteinExistence type="predicted"/>
<dbReference type="OrthoDB" id="2108802at2759"/>
<dbReference type="Pfam" id="PF03537">
    <property type="entry name" value="Glyco_hydro_114"/>
    <property type="match status" value="1"/>
</dbReference>
<evidence type="ECO:0000256" key="3">
    <source>
        <dbReference type="SAM" id="MobiDB-lite"/>
    </source>
</evidence>
<dbReference type="PANTHER" id="PTHR35273:SF2">
    <property type="entry name" value="ALPHA-GALACTOSIDASE"/>
    <property type="match status" value="1"/>
</dbReference>
<evidence type="ECO:0000313" key="7">
    <source>
        <dbReference type="Proteomes" id="UP000799536"/>
    </source>
</evidence>
<keyword evidence="7" id="KW-1185">Reference proteome</keyword>
<dbReference type="GO" id="GO:0004557">
    <property type="term" value="F:alpha-galactosidase activity"/>
    <property type="evidence" value="ECO:0007669"/>
    <property type="project" value="UniProtKB-EC"/>
</dbReference>
<feature type="compositionally biased region" description="Low complexity" evidence="3">
    <location>
        <begin position="301"/>
        <end position="315"/>
    </location>
</feature>
<evidence type="ECO:0000256" key="4">
    <source>
        <dbReference type="SAM" id="SignalP"/>
    </source>
</evidence>
<comment type="catalytic activity">
    <reaction evidence="1">
        <text>Hydrolysis of terminal, non-reducing alpha-D-galactose residues in alpha-D-galactosides, including galactose oligosaccharides, galactomannans and galactolipids.</text>
        <dbReference type="EC" id="3.2.1.22"/>
    </reaction>
</comment>
<sequence>MTPLSTALMLIGTAGLASAFPANFAFRDVITFDAGSSWDILLDKNDKGVNINAAKNARFQVIDIDLFDTDNGTIADLKQDKKVICYFSAGSREDWRPDAEDFKSGDYKTPLDGWPGEHWVDIKSENVRNIMKKRIKDAAEKGCQAVDPDNVDGYNGNQDKFGYQPADYASYIRELAAEAKKYNLALGLKNAIEIIPQVADVIQFGVNEQCHVYNECDQYKPLTDRNLAVFNIEYGNTDCSSPPGVKLSIVVKPEDQSLSTLGSGACSGSNQGAPDSSDKTGNAPTSTRTSQPTPTAPSPTTPVLEPTSTPSASPETPDENENGNDKDEDDDGPFYLGWRGRPYSSKSHHHGSGNDDE</sequence>
<feature type="compositionally biased region" description="Low complexity" evidence="3">
    <location>
        <begin position="284"/>
        <end position="293"/>
    </location>
</feature>
<feature type="compositionally biased region" description="Polar residues" evidence="3">
    <location>
        <begin position="258"/>
        <end position="283"/>
    </location>
</feature>
<evidence type="ECO:0000256" key="1">
    <source>
        <dbReference type="ARBA" id="ARBA00001255"/>
    </source>
</evidence>
<feature type="region of interest" description="Disordered" evidence="3">
    <location>
        <begin position="258"/>
        <end position="357"/>
    </location>
</feature>
<gene>
    <name evidence="6" type="ORF">GQ43DRAFT_434799</name>
</gene>
<evidence type="ECO:0000313" key="6">
    <source>
        <dbReference type="EMBL" id="KAF2197850.1"/>
    </source>
</evidence>
<evidence type="ECO:0000259" key="5">
    <source>
        <dbReference type="Pfam" id="PF03537"/>
    </source>
</evidence>
<name>A0A9P4JEU8_9PLEO</name>
<dbReference type="InterPro" id="IPR004352">
    <property type="entry name" value="GH114_TIM-barrel"/>
</dbReference>
<feature type="signal peptide" evidence="4">
    <location>
        <begin position="1"/>
        <end position="19"/>
    </location>
</feature>
<feature type="compositionally biased region" description="Acidic residues" evidence="3">
    <location>
        <begin position="316"/>
        <end position="332"/>
    </location>
</feature>
<dbReference type="EMBL" id="ML994193">
    <property type="protein sequence ID" value="KAF2197850.1"/>
    <property type="molecule type" value="Genomic_DNA"/>
</dbReference>
<protein>
    <recommendedName>
        <fullName evidence="2">alpha-galactosidase</fullName>
        <ecNumber evidence="2">3.2.1.22</ecNumber>
    </recommendedName>
</protein>
<keyword evidence="4" id="KW-0732">Signal</keyword>